<dbReference type="RefSeq" id="WP_310501604.1">
    <property type="nucleotide sequence ID" value="NZ_JAVDSB010000014.1"/>
</dbReference>
<reference evidence="1 2" key="1">
    <citation type="submission" date="2023-07" db="EMBL/GenBank/DDBJ databases">
        <title>Sorghum-associated microbial communities from plants grown in Nebraska, USA.</title>
        <authorList>
            <person name="Schachtman D."/>
        </authorList>
    </citation>
    <scope>NUCLEOTIDE SEQUENCE [LARGE SCALE GENOMIC DNA]</scope>
    <source>
        <strain evidence="1 2">CC258</strain>
    </source>
</reference>
<proteinExistence type="predicted"/>
<evidence type="ECO:0000313" key="1">
    <source>
        <dbReference type="EMBL" id="MDR6554164.1"/>
    </source>
</evidence>
<dbReference type="InterPro" id="IPR053735">
    <property type="entry name" value="Type_III_TA_endoRNase"/>
</dbReference>
<gene>
    <name evidence="1" type="ORF">J2736_005379</name>
</gene>
<protein>
    <submittedName>
        <fullName evidence="1">Protein AbiQ</fullName>
    </submittedName>
</protein>
<dbReference type="Proteomes" id="UP001267290">
    <property type="component" value="Unassembled WGS sequence"/>
</dbReference>
<name>A0ABU1P3N1_9BACL</name>
<keyword evidence="2" id="KW-1185">Reference proteome</keyword>
<comment type="caution">
    <text evidence="1">The sequence shown here is derived from an EMBL/GenBank/DDBJ whole genome shotgun (WGS) entry which is preliminary data.</text>
</comment>
<dbReference type="Pfam" id="PF13958">
    <property type="entry name" value="ToxN_toxin"/>
    <property type="match status" value="1"/>
</dbReference>
<evidence type="ECO:0000313" key="2">
    <source>
        <dbReference type="Proteomes" id="UP001267290"/>
    </source>
</evidence>
<dbReference type="InterPro" id="IPR025911">
    <property type="entry name" value="ToxN/AbiQ_toxin"/>
</dbReference>
<organism evidence="1 2">
    <name type="scientific">Paenibacillus qinlingensis</name>
    <dbReference type="NCBI Taxonomy" id="1837343"/>
    <lineage>
        <taxon>Bacteria</taxon>
        <taxon>Bacillati</taxon>
        <taxon>Bacillota</taxon>
        <taxon>Bacilli</taxon>
        <taxon>Bacillales</taxon>
        <taxon>Paenibacillaceae</taxon>
        <taxon>Paenibacillus</taxon>
    </lineage>
</organism>
<sequence length="204" mass="23726">MTKANETMVVADTTPQPVTIFEEGKVKFFWMNTNYNNYLRGIDDRVRVSVKDGKGRPSVAVGVVLNGHNYIIPLTSQYSSKWKNQMTFKIKEQVEQENGSFTEEIISCLKINNMHPALESEIIYIDFETQTEDYKRLLYKEYDYIKKNLNEVLDKANKLHQKVISGKGKDIKVFKDNSCSFALLEDQYQKYDPNITYPNISMSY</sequence>
<dbReference type="EMBL" id="JAVDSB010000014">
    <property type="protein sequence ID" value="MDR6554164.1"/>
    <property type="molecule type" value="Genomic_DNA"/>
</dbReference>
<dbReference type="Gene3D" id="3.10.129.130">
    <property type="match status" value="1"/>
</dbReference>
<accession>A0ABU1P3N1</accession>